<dbReference type="Pfam" id="PF00076">
    <property type="entry name" value="RRM_1"/>
    <property type="match status" value="1"/>
</dbReference>
<accession>A0A5E4PMD1</accession>
<evidence type="ECO:0000313" key="8">
    <source>
        <dbReference type="EMBL" id="VVC87179.1"/>
    </source>
</evidence>
<dbReference type="GO" id="GO:0019843">
    <property type="term" value="F:rRNA binding"/>
    <property type="evidence" value="ECO:0007669"/>
    <property type="project" value="TreeGrafter"/>
</dbReference>
<feature type="compositionally biased region" description="Polar residues" evidence="6">
    <location>
        <begin position="161"/>
        <end position="176"/>
    </location>
</feature>
<proteinExistence type="inferred from homology"/>
<evidence type="ECO:0000256" key="5">
    <source>
        <dbReference type="PROSITE-ProRule" id="PRU00176"/>
    </source>
</evidence>
<dbReference type="AlphaFoldDB" id="A0A5E4PMD1"/>
<feature type="domain" description="RRM" evidence="7">
    <location>
        <begin position="294"/>
        <end position="389"/>
    </location>
</feature>
<dbReference type="GO" id="GO:0005730">
    <property type="term" value="C:nucleolus"/>
    <property type="evidence" value="ECO:0007669"/>
    <property type="project" value="UniProtKB-SubCell"/>
</dbReference>
<dbReference type="Proteomes" id="UP000324832">
    <property type="component" value="Unassembled WGS sequence"/>
</dbReference>
<feature type="compositionally biased region" description="Basic and acidic residues" evidence="6">
    <location>
        <begin position="267"/>
        <end position="288"/>
    </location>
</feature>
<comment type="subcellular location">
    <subcellularLocation>
        <location evidence="1">Nucleus</location>
        <location evidence="1">Nucleolus</location>
    </subcellularLocation>
</comment>
<dbReference type="InterPro" id="IPR012677">
    <property type="entry name" value="Nucleotide-bd_a/b_plait_sf"/>
</dbReference>
<dbReference type="CDD" id="cd12395">
    <property type="entry name" value="RRM2_RBM34"/>
    <property type="match status" value="1"/>
</dbReference>
<feature type="compositionally biased region" description="Basic and acidic residues" evidence="6">
    <location>
        <begin position="187"/>
        <end position="200"/>
    </location>
</feature>
<keyword evidence="3 5" id="KW-0694">RNA-binding</keyword>
<organism evidence="8 9">
    <name type="scientific">Leptidea sinapis</name>
    <dbReference type="NCBI Taxonomy" id="189913"/>
    <lineage>
        <taxon>Eukaryota</taxon>
        <taxon>Metazoa</taxon>
        <taxon>Ecdysozoa</taxon>
        <taxon>Arthropoda</taxon>
        <taxon>Hexapoda</taxon>
        <taxon>Insecta</taxon>
        <taxon>Pterygota</taxon>
        <taxon>Neoptera</taxon>
        <taxon>Endopterygota</taxon>
        <taxon>Lepidoptera</taxon>
        <taxon>Glossata</taxon>
        <taxon>Ditrysia</taxon>
        <taxon>Papilionoidea</taxon>
        <taxon>Pieridae</taxon>
        <taxon>Dismorphiinae</taxon>
        <taxon>Leptidea</taxon>
    </lineage>
</organism>
<dbReference type="InterPro" id="IPR000504">
    <property type="entry name" value="RRM_dom"/>
</dbReference>
<evidence type="ECO:0000256" key="6">
    <source>
        <dbReference type="SAM" id="MobiDB-lite"/>
    </source>
</evidence>
<protein>
    <recommendedName>
        <fullName evidence="7">RRM domain-containing protein</fullName>
    </recommendedName>
</protein>
<evidence type="ECO:0000256" key="4">
    <source>
        <dbReference type="ARBA" id="ARBA00023242"/>
    </source>
</evidence>
<feature type="compositionally biased region" description="Basic and acidic residues" evidence="6">
    <location>
        <begin position="136"/>
        <end position="154"/>
    </location>
</feature>
<feature type="region of interest" description="Disordered" evidence="6">
    <location>
        <begin position="74"/>
        <end position="93"/>
    </location>
</feature>
<feature type="compositionally biased region" description="Low complexity" evidence="6">
    <location>
        <begin position="108"/>
        <end position="117"/>
    </location>
</feature>
<dbReference type="InterPro" id="IPR034221">
    <property type="entry name" value="RBM34_RRM2"/>
</dbReference>
<feature type="domain" description="RRM" evidence="7">
    <location>
        <begin position="398"/>
        <end position="477"/>
    </location>
</feature>
<dbReference type="PROSITE" id="PS50102">
    <property type="entry name" value="RRM"/>
    <property type="match status" value="2"/>
</dbReference>
<dbReference type="SUPFAM" id="SSF54928">
    <property type="entry name" value="RNA-binding domain, RBD"/>
    <property type="match status" value="2"/>
</dbReference>
<dbReference type="Gene3D" id="3.30.70.330">
    <property type="match status" value="2"/>
</dbReference>
<feature type="compositionally biased region" description="Basic residues" evidence="6">
    <location>
        <begin position="547"/>
        <end position="561"/>
    </location>
</feature>
<dbReference type="EMBL" id="FZQP02000082">
    <property type="protein sequence ID" value="VVC87179.1"/>
    <property type="molecule type" value="Genomic_DNA"/>
</dbReference>
<evidence type="ECO:0000256" key="3">
    <source>
        <dbReference type="ARBA" id="ARBA00022884"/>
    </source>
</evidence>
<name>A0A5E4PMD1_9NEOP</name>
<comment type="similarity">
    <text evidence="2">Belongs to the RRM RBM34 family.</text>
</comment>
<dbReference type="CDD" id="cd12394">
    <property type="entry name" value="RRM1_RBM34"/>
    <property type="match status" value="1"/>
</dbReference>
<feature type="region of interest" description="Disordered" evidence="6">
    <location>
        <begin position="102"/>
        <end position="288"/>
    </location>
</feature>
<keyword evidence="4" id="KW-0539">Nucleus</keyword>
<dbReference type="PANTHER" id="PTHR23236">
    <property type="entry name" value="EUKARYOTIC TRANSLATION INITIATION FACTOR 4B/4H"/>
    <property type="match status" value="1"/>
</dbReference>
<sequence>MDYIVGSVAALISGNVTPSRPKIIKRALTPMKHQQSPNVTPKSELVDDRSIFLSPTTQKKKAIVKKSPKRIFENPDLDITNDESNISVSPKADKVKKHLVEQLENDKPSTSVLLSPKSPKKKREQINSVSPKKNIKLNDIDMKIENTQNHDKTTPKKNKIVKSNSEETSNEGNLDISTKSTKKKKRSESLLKENVNEKENNVGNGDTNKPDSIEPMQIKKKKNKQKKGLDNDQTTREINEGVQNISNEVKNVGKKSPPESSDEEETKVETKKENTGEQSKQHEDMEVSQDEIKRTLFVGNVPFSNKCKKEIKKIFNKFGDIETVRIRTVPVKDARTTPKLAVIKNELHPDRQTVNVYIKYRHADSVDKALSANNTVLNEHHLRVFRSDTSGAAHDPKRSIFVGNIPFAMEDEALWALFKRCGEIESVRIIRDRKTNAGKGFGYVNFASKDGVELALAMTEEDLTIKNRIIRVKRCTQYVQKQGKNVAPRKFQPPAKRNEEMGALRRLNHKRKFQENNEGPPRKRSSINQPEREKKQRKEFVGMTADKKKKRKFSKGQKQKKILSEILTK</sequence>
<keyword evidence="9" id="KW-1185">Reference proteome</keyword>
<gene>
    <name evidence="8" type="ORF">LSINAPIS_LOCUS847</name>
</gene>
<feature type="compositionally biased region" description="Basic and acidic residues" evidence="6">
    <location>
        <begin position="530"/>
        <end position="540"/>
    </location>
</feature>
<evidence type="ECO:0000256" key="2">
    <source>
        <dbReference type="ARBA" id="ARBA00007077"/>
    </source>
</evidence>
<evidence type="ECO:0000259" key="7">
    <source>
        <dbReference type="PROSITE" id="PS50102"/>
    </source>
</evidence>
<evidence type="ECO:0000256" key="1">
    <source>
        <dbReference type="ARBA" id="ARBA00004604"/>
    </source>
</evidence>
<dbReference type="PANTHER" id="PTHR23236:SF25">
    <property type="entry name" value="RNA-BINDING PROTEIN 34"/>
    <property type="match status" value="1"/>
</dbReference>
<feature type="compositionally biased region" description="Basic and acidic residues" evidence="6">
    <location>
        <begin position="227"/>
        <end position="239"/>
    </location>
</feature>
<dbReference type="SMART" id="SM00360">
    <property type="entry name" value="RRM"/>
    <property type="match status" value="2"/>
</dbReference>
<dbReference type="InterPro" id="IPR035979">
    <property type="entry name" value="RBD_domain_sf"/>
</dbReference>
<evidence type="ECO:0000313" key="9">
    <source>
        <dbReference type="Proteomes" id="UP000324832"/>
    </source>
</evidence>
<feature type="region of interest" description="Disordered" evidence="6">
    <location>
        <begin position="481"/>
        <end position="569"/>
    </location>
</feature>
<dbReference type="GO" id="GO:0000463">
    <property type="term" value="P:maturation of LSU-rRNA from tricistronic rRNA transcript (SSU-rRNA, 5.8S rRNA, LSU-rRNA)"/>
    <property type="evidence" value="ECO:0007669"/>
    <property type="project" value="TreeGrafter"/>
</dbReference>
<reference evidence="8 9" key="1">
    <citation type="submission" date="2017-07" db="EMBL/GenBank/DDBJ databases">
        <authorList>
            <person name="Talla V."/>
            <person name="Backstrom N."/>
        </authorList>
    </citation>
    <scope>NUCLEOTIDE SEQUENCE [LARGE SCALE GENOMIC DNA]</scope>
</reference>